<dbReference type="EMBL" id="JANIIK010000047">
    <property type="protein sequence ID" value="KAJ3601757.1"/>
    <property type="molecule type" value="Genomic_DNA"/>
</dbReference>
<proteinExistence type="predicted"/>
<keyword evidence="2" id="KW-1185">Reference proteome</keyword>
<evidence type="ECO:0000313" key="1">
    <source>
        <dbReference type="EMBL" id="KAJ3601757.1"/>
    </source>
</evidence>
<evidence type="ECO:0000313" key="2">
    <source>
        <dbReference type="Proteomes" id="UP001148018"/>
    </source>
</evidence>
<name>A0A9Q0EC58_9TELE</name>
<accession>A0A9Q0EC58</accession>
<dbReference type="AlphaFoldDB" id="A0A9Q0EC58"/>
<organism evidence="1 2">
    <name type="scientific">Muraenolepis orangiensis</name>
    <name type="common">Patagonian moray cod</name>
    <dbReference type="NCBI Taxonomy" id="630683"/>
    <lineage>
        <taxon>Eukaryota</taxon>
        <taxon>Metazoa</taxon>
        <taxon>Chordata</taxon>
        <taxon>Craniata</taxon>
        <taxon>Vertebrata</taxon>
        <taxon>Euteleostomi</taxon>
        <taxon>Actinopterygii</taxon>
        <taxon>Neopterygii</taxon>
        <taxon>Teleostei</taxon>
        <taxon>Neoteleostei</taxon>
        <taxon>Acanthomorphata</taxon>
        <taxon>Zeiogadaria</taxon>
        <taxon>Gadariae</taxon>
        <taxon>Gadiformes</taxon>
        <taxon>Muraenolepidoidei</taxon>
        <taxon>Muraenolepididae</taxon>
        <taxon>Muraenolepis</taxon>
    </lineage>
</organism>
<gene>
    <name evidence="1" type="ORF">NHX12_032723</name>
</gene>
<reference evidence="1" key="1">
    <citation type="submission" date="2022-07" db="EMBL/GenBank/DDBJ databases">
        <title>Chromosome-level genome of Muraenolepis orangiensis.</title>
        <authorList>
            <person name="Kim J."/>
        </authorList>
    </citation>
    <scope>NUCLEOTIDE SEQUENCE</scope>
    <source>
        <strain evidence="1">KU_S4_2022</strain>
        <tissue evidence="1">Muscle</tissue>
    </source>
</reference>
<comment type="caution">
    <text evidence="1">The sequence shown here is derived from an EMBL/GenBank/DDBJ whole genome shotgun (WGS) entry which is preliminary data.</text>
</comment>
<dbReference type="Proteomes" id="UP001148018">
    <property type="component" value="Unassembled WGS sequence"/>
</dbReference>
<protein>
    <submittedName>
        <fullName evidence="1">Uncharacterized protein</fullName>
    </submittedName>
</protein>
<sequence>MSVSPASPPPSLLWGLWEKVLAWLRRVPKLVRLEALLGSLVGLFVGGQSGRMLGATAGSVATEVKRRKTK</sequence>